<evidence type="ECO:0000256" key="3">
    <source>
        <dbReference type="ARBA" id="ARBA00022553"/>
    </source>
</evidence>
<dbReference type="SMART" id="SM00448">
    <property type="entry name" value="REC"/>
    <property type="match status" value="1"/>
</dbReference>
<dbReference type="Gene3D" id="1.10.10.60">
    <property type="entry name" value="Homeodomain-like"/>
    <property type="match status" value="2"/>
</dbReference>
<proteinExistence type="predicted"/>
<dbReference type="Gene3D" id="3.40.50.2300">
    <property type="match status" value="1"/>
</dbReference>
<keyword evidence="3 8" id="KW-0597">Phosphoprotein</keyword>
<keyword evidence="7" id="KW-0804">Transcription</keyword>
<evidence type="ECO:0000256" key="2">
    <source>
        <dbReference type="ARBA" id="ARBA00022490"/>
    </source>
</evidence>
<name>A0ABZ3IQA9_9FIRM</name>
<feature type="domain" description="Response regulatory" evidence="10">
    <location>
        <begin position="3"/>
        <end position="119"/>
    </location>
</feature>
<dbReference type="InterPro" id="IPR001789">
    <property type="entry name" value="Sig_transdc_resp-reg_receiver"/>
</dbReference>
<dbReference type="InterPro" id="IPR009057">
    <property type="entry name" value="Homeodomain-like_sf"/>
</dbReference>
<dbReference type="Pfam" id="PF00072">
    <property type="entry name" value="Response_reg"/>
    <property type="match status" value="1"/>
</dbReference>
<evidence type="ECO:0000256" key="4">
    <source>
        <dbReference type="ARBA" id="ARBA00023012"/>
    </source>
</evidence>
<evidence type="ECO:0000256" key="8">
    <source>
        <dbReference type="PROSITE-ProRule" id="PRU00169"/>
    </source>
</evidence>
<dbReference type="SUPFAM" id="SSF46689">
    <property type="entry name" value="Homeodomain-like"/>
    <property type="match status" value="2"/>
</dbReference>
<sequence length="364" mass="42090">MYKVLLIDDDKTARYILKRFNWKAYGFTIAGEASDGKEALQMLTNDSFDLVITDIKMPGMDGIEFSNELKWANVDICLIFLSTHSDFKYAKQAIRLGVFDYITKPVDDAVLCEVLERVRLHLARKESSRIKIQEEHRLIEESLAVHYPVNKEKEIMTYILAGNAAAMVVAEETVNELAEMLGRDTLKLEQLLAIILANFNQVIAKHFPWLPNFENTVYQDKIERSNSLAVVKASFLTCVASRIKVIRKYELHHTDSVISRTCQYVMEHIEESNTLEVIANEVLLHKDYLSKMFKQKTGLNLNDYVTKAKMEHAKQLLGMGKYKNYEISERLGYSSPDYFCRLFKKYTRQTPLEYKKRLGLCQVP</sequence>
<dbReference type="InterPro" id="IPR051552">
    <property type="entry name" value="HptR"/>
</dbReference>
<organism evidence="11 12">
    <name type="scientific">Sporomusa silvacetica DSM 10669</name>
    <dbReference type="NCBI Taxonomy" id="1123289"/>
    <lineage>
        <taxon>Bacteria</taxon>
        <taxon>Bacillati</taxon>
        <taxon>Bacillota</taxon>
        <taxon>Negativicutes</taxon>
        <taxon>Selenomonadales</taxon>
        <taxon>Sporomusaceae</taxon>
        <taxon>Sporomusa</taxon>
    </lineage>
</organism>
<evidence type="ECO:0000259" key="9">
    <source>
        <dbReference type="PROSITE" id="PS01124"/>
    </source>
</evidence>
<evidence type="ECO:0000256" key="6">
    <source>
        <dbReference type="ARBA" id="ARBA00023125"/>
    </source>
</evidence>
<keyword evidence="2" id="KW-0963">Cytoplasm</keyword>
<feature type="domain" description="HTH araC/xylS-type" evidence="9">
    <location>
        <begin position="259"/>
        <end position="357"/>
    </location>
</feature>
<dbReference type="PANTHER" id="PTHR42713:SF3">
    <property type="entry name" value="TRANSCRIPTIONAL REGULATORY PROTEIN HPTR"/>
    <property type="match status" value="1"/>
</dbReference>
<evidence type="ECO:0000259" key="10">
    <source>
        <dbReference type="PROSITE" id="PS50110"/>
    </source>
</evidence>
<dbReference type="CDD" id="cd17536">
    <property type="entry name" value="REC_YesN-like"/>
    <property type="match status" value="1"/>
</dbReference>
<comment type="subcellular location">
    <subcellularLocation>
        <location evidence="1">Cytoplasm</location>
    </subcellularLocation>
</comment>
<dbReference type="SMART" id="SM00342">
    <property type="entry name" value="HTH_ARAC"/>
    <property type="match status" value="1"/>
</dbReference>
<dbReference type="Proteomes" id="UP000216752">
    <property type="component" value="Chromosome"/>
</dbReference>
<gene>
    <name evidence="11" type="primary">rssB_2</name>
    <name evidence="11" type="ORF">SPSIL_039450</name>
</gene>
<dbReference type="InterPro" id="IPR018060">
    <property type="entry name" value="HTH_AraC"/>
</dbReference>
<dbReference type="EMBL" id="CP155573">
    <property type="protein sequence ID" value="XFO67726.1"/>
    <property type="molecule type" value="Genomic_DNA"/>
</dbReference>
<dbReference type="PROSITE" id="PS50110">
    <property type="entry name" value="RESPONSE_REGULATORY"/>
    <property type="match status" value="1"/>
</dbReference>
<evidence type="ECO:0000256" key="1">
    <source>
        <dbReference type="ARBA" id="ARBA00004496"/>
    </source>
</evidence>
<evidence type="ECO:0000256" key="7">
    <source>
        <dbReference type="ARBA" id="ARBA00023163"/>
    </source>
</evidence>
<protein>
    <submittedName>
        <fullName evidence="11">Regulator of RpoS</fullName>
    </submittedName>
</protein>
<dbReference type="Pfam" id="PF12833">
    <property type="entry name" value="HTH_18"/>
    <property type="match status" value="1"/>
</dbReference>
<evidence type="ECO:0000256" key="5">
    <source>
        <dbReference type="ARBA" id="ARBA00023015"/>
    </source>
</evidence>
<feature type="modified residue" description="4-aspartylphosphate" evidence="8">
    <location>
        <position position="54"/>
    </location>
</feature>
<keyword evidence="12" id="KW-1185">Reference proteome</keyword>
<dbReference type="InterPro" id="IPR011006">
    <property type="entry name" value="CheY-like_superfamily"/>
</dbReference>
<keyword evidence="6" id="KW-0238">DNA-binding</keyword>
<evidence type="ECO:0000313" key="11">
    <source>
        <dbReference type="EMBL" id="XFO67726.1"/>
    </source>
</evidence>
<dbReference type="PANTHER" id="PTHR42713">
    <property type="entry name" value="HISTIDINE KINASE-RELATED"/>
    <property type="match status" value="1"/>
</dbReference>
<evidence type="ECO:0000313" key="12">
    <source>
        <dbReference type="Proteomes" id="UP000216752"/>
    </source>
</evidence>
<accession>A0ABZ3IQA9</accession>
<keyword evidence="4" id="KW-0902">Two-component regulatory system</keyword>
<reference evidence="11" key="1">
    <citation type="submission" date="2024-05" db="EMBL/GenBank/DDBJ databases">
        <title>Isolation and characterization of Sporomusa carbonis sp. nov., a carboxydotrophic hydrogenogen in the genus of Sporomusa isolated from a charcoal burning pile.</title>
        <authorList>
            <person name="Boeer T."/>
            <person name="Rosenbaum F."/>
            <person name="Eysell L."/>
            <person name="Mueller V."/>
            <person name="Daniel R."/>
            <person name="Poehlein A."/>
        </authorList>
    </citation>
    <scope>NUCLEOTIDE SEQUENCE [LARGE SCALE GENOMIC DNA]</scope>
    <source>
        <strain evidence="11">DSM 10669</strain>
    </source>
</reference>
<keyword evidence="5" id="KW-0805">Transcription regulation</keyword>
<dbReference type="RefSeq" id="WP_094607362.1">
    <property type="nucleotide sequence ID" value="NZ_CP155573.1"/>
</dbReference>
<dbReference type="PROSITE" id="PS01124">
    <property type="entry name" value="HTH_ARAC_FAMILY_2"/>
    <property type="match status" value="1"/>
</dbReference>
<dbReference type="SUPFAM" id="SSF52172">
    <property type="entry name" value="CheY-like"/>
    <property type="match status" value="1"/>
</dbReference>